<proteinExistence type="inferred from homology"/>
<comment type="function">
    <text evidence="5">Methyltransferase required for the conversion of demethylmenaquinol (DMKH2) to menaquinol (MKH2).</text>
</comment>
<reference evidence="6 7" key="1">
    <citation type="submission" date="2016-10" db="EMBL/GenBank/DDBJ databases">
        <authorList>
            <person name="de Groot N.N."/>
        </authorList>
    </citation>
    <scope>NUCLEOTIDE SEQUENCE [LARGE SCALE GENOMIC DNA]</scope>
    <source>
        <strain evidence="6 7">DSM 19012</strain>
    </source>
</reference>
<dbReference type="UniPathway" id="UPA00079">
    <property type="reaction ID" value="UER00169"/>
</dbReference>
<evidence type="ECO:0000256" key="5">
    <source>
        <dbReference type="HAMAP-Rule" id="MF_01813"/>
    </source>
</evidence>
<evidence type="ECO:0000256" key="2">
    <source>
        <dbReference type="ARBA" id="ARBA00022603"/>
    </source>
</evidence>
<dbReference type="PANTHER" id="PTHR43591">
    <property type="entry name" value="METHYLTRANSFERASE"/>
    <property type="match status" value="1"/>
</dbReference>
<evidence type="ECO:0000313" key="6">
    <source>
        <dbReference type="EMBL" id="SFD77541.1"/>
    </source>
</evidence>
<dbReference type="Gene3D" id="3.40.50.150">
    <property type="entry name" value="Vaccinia Virus protein VP39"/>
    <property type="match status" value="1"/>
</dbReference>
<dbReference type="PROSITE" id="PS01183">
    <property type="entry name" value="UBIE_1"/>
    <property type="match status" value="1"/>
</dbReference>
<keyword evidence="7" id="KW-1185">Reference proteome</keyword>
<dbReference type="GO" id="GO:0009234">
    <property type="term" value="P:menaquinone biosynthetic process"/>
    <property type="evidence" value="ECO:0007669"/>
    <property type="project" value="UniProtKB-UniRule"/>
</dbReference>
<dbReference type="PANTHER" id="PTHR43591:SF24">
    <property type="entry name" value="2-METHOXY-6-POLYPRENYL-1,4-BENZOQUINOL METHYLASE, MITOCHONDRIAL"/>
    <property type="match status" value="1"/>
</dbReference>
<accession>A0A1I1V3B8</accession>
<organism evidence="6 7">
    <name type="scientific">Thermophagus xiamenensis</name>
    <dbReference type="NCBI Taxonomy" id="385682"/>
    <lineage>
        <taxon>Bacteria</taxon>
        <taxon>Pseudomonadati</taxon>
        <taxon>Bacteroidota</taxon>
        <taxon>Bacteroidia</taxon>
        <taxon>Marinilabiliales</taxon>
        <taxon>Marinilabiliaceae</taxon>
        <taxon>Thermophagus</taxon>
    </lineage>
</organism>
<gene>
    <name evidence="5" type="primary">menG</name>
    <name evidence="6" type="ORF">SAMN05444380_10221</name>
</gene>
<dbReference type="SUPFAM" id="SSF53335">
    <property type="entry name" value="S-adenosyl-L-methionine-dependent methyltransferases"/>
    <property type="match status" value="1"/>
</dbReference>
<dbReference type="EC" id="2.1.1.163" evidence="5"/>
<dbReference type="FunCoup" id="A0A1I1V3B8">
    <property type="interactions" value="413"/>
</dbReference>
<keyword evidence="3 5" id="KW-0808">Transferase</keyword>
<dbReference type="Proteomes" id="UP000181976">
    <property type="component" value="Unassembled WGS sequence"/>
</dbReference>
<dbReference type="HAMAP" id="MF_01813">
    <property type="entry name" value="MenG_UbiE_methyltr"/>
    <property type="match status" value="1"/>
</dbReference>
<dbReference type="InterPro" id="IPR004033">
    <property type="entry name" value="UbiE/COQ5_MeTrFase"/>
</dbReference>
<dbReference type="CDD" id="cd02440">
    <property type="entry name" value="AdoMet_MTases"/>
    <property type="match status" value="1"/>
</dbReference>
<dbReference type="RefSeq" id="WP_010528833.1">
    <property type="nucleotide sequence ID" value="NZ_AFSL01000100.1"/>
</dbReference>
<dbReference type="EMBL" id="FONA01000002">
    <property type="protein sequence ID" value="SFD77541.1"/>
    <property type="molecule type" value="Genomic_DNA"/>
</dbReference>
<comment type="pathway">
    <text evidence="5">Quinol/quinone metabolism; menaquinone biosynthesis; menaquinol from 1,4-dihydroxy-2-naphthoate: step 2/2.</text>
</comment>
<comment type="similarity">
    <text evidence="5">Belongs to the class I-like SAM-binding methyltransferase superfamily. MenG/UbiE family.</text>
</comment>
<feature type="binding site" evidence="5">
    <location>
        <position position="65"/>
    </location>
    <ligand>
        <name>S-adenosyl-L-methionine</name>
        <dbReference type="ChEBI" id="CHEBI:59789"/>
    </ligand>
</feature>
<comment type="caution">
    <text evidence="5">Lacks conserved residue(s) required for the propagation of feature annotation.</text>
</comment>
<dbReference type="GO" id="GO:0032259">
    <property type="term" value="P:methylation"/>
    <property type="evidence" value="ECO:0007669"/>
    <property type="project" value="UniProtKB-KW"/>
</dbReference>
<dbReference type="AlphaFoldDB" id="A0A1I1V3B8"/>
<protein>
    <recommendedName>
        <fullName evidence="5">Demethylmenaquinone methyltransferase</fullName>
        <ecNumber evidence="5">2.1.1.163</ecNumber>
    </recommendedName>
</protein>
<dbReference type="PROSITE" id="PS51608">
    <property type="entry name" value="SAM_MT_UBIE"/>
    <property type="match status" value="1"/>
</dbReference>
<evidence type="ECO:0000256" key="3">
    <source>
        <dbReference type="ARBA" id="ARBA00022679"/>
    </source>
</evidence>
<dbReference type="STRING" id="385682.SAMN05444380_10221"/>
<dbReference type="NCBIfam" id="NF001244">
    <property type="entry name" value="PRK00216.1-5"/>
    <property type="match status" value="1"/>
</dbReference>
<dbReference type="Pfam" id="PF01209">
    <property type="entry name" value="Ubie_methyltran"/>
    <property type="match status" value="1"/>
</dbReference>
<sequence>MIKPYKDKESSKKEQIRSMFNKIAPHYDLLNHLLSFGIDKIWRKNVVKQLKGLTAPIILDVATGTGDLAIELTKIDPVAVYGVDLSEKMLNVARKKIEKKRLHMTIQLKQGDSEALPFDDRFFDAATVAFGVRNFENLQKGLKEIHRVLKPDGKLVVLEFSRPKVFPFKQLFYFYMRRILPWWGGMISKDKEAYKYLPESAMQFPEGEDFKKELEKAGFEWQKGIKQTFGIATIYVATKM</sequence>
<feature type="binding site" evidence="5">
    <location>
        <position position="84"/>
    </location>
    <ligand>
        <name>S-adenosyl-L-methionine</name>
        <dbReference type="ChEBI" id="CHEBI:59789"/>
    </ligand>
</feature>
<dbReference type="eggNOG" id="COG2226">
    <property type="taxonomic scope" value="Bacteria"/>
</dbReference>
<evidence type="ECO:0000256" key="1">
    <source>
        <dbReference type="ARBA" id="ARBA00022428"/>
    </source>
</evidence>
<dbReference type="OrthoDB" id="9808140at2"/>
<name>A0A1I1V3B8_9BACT</name>
<comment type="catalytic activity">
    <reaction evidence="5">
        <text>a 2-demethylmenaquinol + S-adenosyl-L-methionine = a menaquinol + S-adenosyl-L-homocysteine + H(+)</text>
        <dbReference type="Rhea" id="RHEA:42640"/>
        <dbReference type="Rhea" id="RHEA-COMP:9539"/>
        <dbReference type="Rhea" id="RHEA-COMP:9563"/>
        <dbReference type="ChEBI" id="CHEBI:15378"/>
        <dbReference type="ChEBI" id="CHEBI:18151"/>
        <dbReference type="ChEBI" id="CHEBI:55437"/>
        <dbReference type="ChEBI" id="CHEBI:57856"/>
        <dbReference type="ChEBI" id="CHEBI:59789"/>
        <dbReference type="EC" id="2.1.1.163"/>
    </reaction>
</comment>
<dbReference type="GO" id="GO:0043770">
    <property type="term" value="F:demethylmenaquinone methyltransferase activity"/>
    <property type="evidence" value="ECO:0007669"/>
    <property type="project" value="UniProtKB-UniRule"/>
</dbReference>
<dbReference type="InterPro" id="IPR023576">
    <property type="entry name" value="UbiE/COQ5_MeTrFase_CS"/>
</dbReference>
<keyword evidence="4 5" id="KW-0949">S-adenosyl-L-methionine</keyword>
<dbReference type="NCBIfam" id="TIGR01934">
    <property type="entry name" value="MenG_MenH_UbiE"/>
    <property type="match status" value="1"/>
</dbReference>
<evidence type="ECO:0000313" key="7">
    <source>
        <dbReference type="Proteomes" id="UP000181976"/>
    </source>
</evidence>
<feature type="binding site" evidence="5">
    <location>
        <begin position="112"/>
        <end position="113"/>
    </location>
    <ligand>
        <name>S-adenosyl-L-methionine</name>
        <dbReference type="ChEBI" id="CHEBI:59789"/>
    </ligand>
</feature>
<dbReference type="PROSITE" id="PS01184">
    <property type="entry name" value="UBIE_2"/>
    <property type="match status" value="1"/>
</dbReference>
<keyword evidence="1 5" id="KW-0474">Menaquinone biosynthesis</keyword>
<dbReference type="InParanoid" id="A0A1I1V3B8"/>
<evidence type="ECO:0000256" key="4">
    <source>
        <dbReference type="ARBA" id="ARBA00022691"/>
    </source>
</evidence>
<keyword evidence="2 5" id="KW-0489">Methyltransferase</keyword>
<dbReference type="InterPro" id="IPR029063">
    <property type="entry name" value="SAM-dependent_MTases_sf"/>
</dbReference>